<comment type="caution">
    <text evidence="8">The sequence shown here is derived from an EMBL/GenBank/DDBJ whole genome shotgun (WGS) entry which is preliminary data.</text>
</comment>
<keyword evidence="5" id="KW-0687">Ribonucleoprotein</keyword>
<dbReference type="Pfam" id="PF00572">
    <property type="entry name" value="Ribosomal_L13"/>
    <property type="match status" value="1"/>
</dbReference>
<dbReference type="OrthoDB" id="274622at2759"/>
<dbReference type="InterPro" id="IPR005822">
    <property type="entry name" value="Ribosomal_uL13"/>
</dbReference>
<proteinExistence type="inferred from homology"/>
<dbReference type="PANTHER" id="PTHR11545:SF2">
    <property type="entry name" value="LARGE RIBOSOMAL SUBUNIT PROTEIN UL13M"/>
    <property type="match status" value="1"/>
</dbReference>
<name>A0A7D9J9R6_PARCT</name>
<gene>
    <name evidence="8" type="ORF">PACLA_8A073272</name>
</gene>
<evidence type="ECO:0000256" key="3">
    <source>
        <dbReference type="ARBA" id="ARBA00022980"/>
    </source>
</evidence>
<evidence type="ECO:0000256" key="4">
    <source>
        <dbReference type="ARBA" id="ARBA00023128"/>
    </source>
</evidence>
<dbReference type="GO" id="GO:0005762">
    <property type="term" value="C:mitochondrial large ribosomal subunit"/>
    <property type="evidence" value="ECO:0007669"/>
    <property type="project" value="TreeGrafter"/>
</dbReference>
<dbReference type="GO" id="GO:0017148">
    <property type="term" value="P:negative regulation of translation"/>
    <property type="evidence" value="ECO:0007669"/>
    <property type="project" value="TreeGrafter"/>
</dbReference>
<dbReference type="CDD" id="cd00392">
    <property type="entry name" value="Ribosomal_L13"/>
    <property type="match status" value="1"/>
</dbReference>
<dbReference type="GO" id="GO:0003735">
    <property type="term" value="F:structural constituent of ribosome"/>
    <property type="evidence" value="ECO:0007669"/>
    <property type="project" value="InterPro"/>
</dbReference>
<evidence type="ECO:0000256" key="2">
    <source>
        <dbReference type="ARBA" id="ARBA00006227"/>
    </source>
</evidence>
<reference evidence="8" key="1">
    <citation type="submission" date="2020-04" db="EMBL/GenBank/DDBJ databases">
        <authorList>
            <person name="Alioto T."/>
            <person name="Alioto T."/>
            <person name="Gomez Garrido J."/>
        </authorList>
    </citation>
    <scope>NUCLEOTIDE SEQUENCE</scope>
    <source>
        <strain evidence="8">A484AB</strain>
    </source>
</reference>
<keyword evidence="3" id="KW-0689">Ribosomal protein</keyword>
<protein>
    <recommendedName>
        <fullName evidence="6">Large ribosomal subunit protein uL13m</fullName>
    </recommendedName>
    <alternativeName>
        <fullName evidence="7">39S ribosomal protein L13, mitochondrial</fullName>
    </alternativeName>
</protein>
<dbReference type="FunFam" id="3.90.1180.10:FF:000030">
    <property type="entry name" value="39S ribosomal protein L13, mitochondrial"/>
    <property type="match status" value="1"/>
</dbReference>
<evidence type="ECO:0000256" key="6">
    <source>
        <dbReference type="ARBA" id="ARBA00068950"/>
    </source>
</evidence>
<dbReference type="NCBIfam" id="TIGR01066">
    <property type="entry name" value="rplM_bact"/>
    <property type="match status" value="1"/>
</dbReference>
<dbReference type="Gene3D" id="3.90.1180.10">
    <property type="entry name" value="Ribosomal protein L13"/>
    <property type="match status" value="1"/>
</dbReference>
<keyword evidence="4" id="KW-0496">Mitochondrion</keyword>
<dbReference type="PANTHER" id="PTHR11545">
    <property type="entry name" value="RIBOSOMAL PROTEIN L13"/>
    <property type="match status" value="1"/>
</dbReference>
<dbReference type="GO" id="GO:0006412">
    <property type="term" value="P:translation"/>
    <property type="evidence" value="ECO:0007669"/>
    <property type="project" value="InterPro"/>
</dbReference>
<evidence type="ECO:0000313" key="9">
    <source>
        <dbReference type="Proteomes" id="UP001152795"/>
    </source>
</evidence>
<comment type="subcellular location">
    <subcellularLocation>
        <location evidence="1">Mitochondrion</location>
    </subcellularLocation>
</comment>
<dbReference type="PIRSF" id="PIRSF002181">
    <property type="entry name" value="Ribosomal_L13"/>
    <property type="match status" value="1"/>
</dbReference>
<dbReference type="InterPro" id="IPR036899">
    <property type="entry name" value="Ribosomal_uL13_sf"/>
</dbReference>
<dbReference type="EMBL" id="CACRXK020013333">
    <property type="protein sequence ID" value="CAB4024969.1"/>
    <property type="molecule type" value="Genomic_DNA"/>
</dbReference>
<evidence type="ECO:0000313" key="8">
    <source>
        <dbReference type="EMBL" id="CAB4024969.1"/>
    </source>
</evidence>
<dbReference type="HAMAP" id="MF_01366">
    <property type="entry name" value="Ribosomal_uL13"/>
    <property type="match status" value="1"/>
</dbReference>
<evidence type="ECO:0000256" key="5">
    <source>
        <dbReference type="ARBA" id="ARBA00023274"/>
    </source>
</evidence>
<dbReference type="Proteomes" id="UP001152795">
    <property type="component" value="Unassembled WGS sequence"/>
</dbReference>
<comment type="similarity">
    <text evidence="2">Belongs to the universal ribosomal protein uL13 family.</text>
</comment>
<dbReference type="InterPro" id="IPR005823">
    <property type="entry name" value="Ribosomal_uL13_bac-type"/>
</dbReference>
<dbReference type="SUPFAM" id="SSF52161">
    <property type="entry name" value="Ribosomal protein L13"/>
    <property type="match status" value="1"/>
</dbReference>
<sequence length="168" mass="19536">MLVGNRFRQSLVTHTRLWYLINAKDQINGRLAAYIATVLQGKTKPIWHPKADVGDFVVVVNTKDIAFSGRKWDRKVYRHHTGYPGGLKETNAIALHQKDPTRVLWRAINGMLPKNNSRKIYMSRLFLFEGEDHPYAENIYAQLEAPASMPKKLDEYTKEEFENYPKLF</sequence>
<evidence type="ECO:0000256" key="1">
    <source>
        <dbReference type="ARBA" id="ARBA00004173"/>
    </source>
</evidence>
<dbReference type="AlphaFoldDB" id="A0A7D9J9R6"/>
<evidence type="ECO:0000256" key="7">
    <source>
        <dbReference type="ARBA" id="ARBA00075605"/>
    </source>
</evidence>
<organism evidence="8 9">
    <name type="scientific">Paramuricea clavata</name>
    <name type="common">Red gorgonian</name>
    <name type="synonym">Violescent sea-whip</name>
    <dbReference type="NCBI Taxonomy" id="317549"/>
    <lineage>
        <taxon>Eukaryota</taxon>
        <taxon>Metazoa</taxon>
        <taxon>Cnidaria</taxon>
        <taxon>Anthozoa</taxon>
        <taxon>Octocorallia</taxon>
        <taxon>Malacalcyonacea</taxon>
        <taxon>Plexauridae</taxon>
        <taxon>Paramuricea</taxon>
    </lineage>
</organism>
<accession>A0A7D9J9R6</accession>
<keyword evidence="9" id="KW-1185">Reference proteome</keyword>
<dbReference type="GO" id="GO:0003729">
    <property type="term" value="F:mRNA binding"/>
    <property type="evidence" value="ECO:0007669"/>
    <property type="project" value="TreeGrafter"/>
</dbReference>